<sequence length="71" mass="7968">MPNWKTCKALCKDTKWERKLKANVQGNLTRRNLAKISKVIDGMTMETTRKVSLAAACILEYLQDAVKNGGN</sequence>
<comment type="caution">
    <text evidence="1">The sequence shown here is derived from an EMBL/GenBank/DDBJ whole genome shotgun (WGS) entry which is preliminary data.</text>
</comment>
<dbReference type="AlphaFoldDB" id="A0A9W7A051"/>
<keyword evidence="2" id="KW-1185">Reference proteome</keyword>
<evidence type="ECO:0000313" key="2">
    <source>
        <dbReference type="Proteomes" id="UP001165082"/>
    </source>
</evidence>
<dbReference type="Proteomes" id="UP001165082">
    <property type="component" value="Unassembled WGS sequence"/>
</dbReference>
<dbReference type="EMBL" id="BRXZ01001126">
    <property type="protein sequence ID" value="GMH63141.1"/>
    <property type="molecule type" value="Genomic_DNA"/>
</dbReference>
<organism evidence="1 2">
    <name type="scientific">Triparma retinervis</name>
    <dbReference type="NCBI Taxonomy" id="2557542"/>
    <lineage>
        <taxon>Eukaryota</taxon>
        <taxon>Sar</taxon>
        <taxon>Stramenopiles</taxon>
        <taxon>Ochrophyta</taxon>
        <taxon>Bolidophyceae</taxon>
        <taxon>Parmales</taxon>
        <taxon>Triparmaceae</taxon>
        <taxon>Triparma</taxon>
    </lineage>
</organism>
<protein>
    <submittedName>
        <fullName evidence="1">Uncharacterized protein</fullName>
    </submittedName>
</protein>
<accession>A0A9W7A051</accession>
<proteinExistence type="predicted"/>
<dbReference type="OrthoDB" id="10552388at2759"/>
<gene>
    <name evidence="1" type="ORF">TrRE_jg2599</name>
</gene>
<evidence type="ECO:0000313" key="1">
    <source>
        <dbReference type="EMBL" id="GMH63141.1"/>
    </source>
</evidence>
<reference evidence="1" key="1">
    <citation type="submission" date="2022-07" db="EMBL/GenBank/DDBJ databases">
        <title>Genome analysis of Parmales, a sister group of diatoms, reveals the evolutionary specialization of diatoms from phago-mixotrophs to photoautotrophs.</title>
        <authorList>
            <person name="Ban H."/>
            <person name="Sato S."/>
            <person name="Yoshikawa S."/>
            <person name="Kazumasa Y."/>
            <person name="Nakamura Y."/>
            <person name="Ichinomiya M."/>
            <person name="Saitoh K."/>
            <person name="Sato N."/>
            <person name="Blanc-Mathieu R."/>
            <person name="Endo H."/>
            <person name="Kuwata A."/>
            <person name="Ogata H."/>
        </authorList>
    </citation>
    <scope>NUCLEOTIDE SEQUENCE</scope>
</reference>
<name>A0A9W7A051_9STRA</name>